<dbReference type="GO" id="GO:0031418">
    <property type="term" value="F:L-ascorbic acid binding"/>
    <property type="evidence" value="ECO:0007669"/>
    <property type="project" value="InterPro"/>
</dbReference>
<keyword evidence="3" id="KW-0223">Dioxygenase</keyword>
<keyword evidence="4" id="KW-0560">Oxidoreductase</keyword>
<evidence type="ECO:0000256" key="4">
    <source>
        <dbReference type="ARBA" id="ARBA00023002"/>
    </source>
</evidence>
<dbReference type="Gene3D" id="2.60.120.620">
    <property type="entry name" value="q2cbj1_9rhob like domain"/>
    <property type="match status" value="1"/>
</dbReference>
<evidence type="ECO:0000256" key="1">
    <source>
        <dbReference type="ARBA" id="ARBA00001961"/>
    </source>
</evidence>
<dbReference type="InterPro" id="IPR045054">
    <property type="entry name" value="P4HA-like"/>
</dbReference>
<proteinExistence type="predicted"/>
<evidence type="ECO:0000256" key="5">
    <source>
        <dbReference type="ARBA" id="ARBA00023004"/>
    </source>
</evidence>
<evidence type="ECO:0000256" key="2">
    <source>
        <dbReference type="ARBA" id="ARBA00022723"/>
    </source>
</evidence>
<name>A0AA36N7G4_9DINO</name>
<dbReference type="GO" id="GO:0005783">
    <property type="term" value="C:endoplasmic reticulum"/>
    <property type="evidence" value="ECO:0007669"/>
    <property type="project" value="TreeGrafter"/>
</dbReference>
<keyword evidence="9" id="KW-1185">Reference proteome</keyword>
<comment type="cofactor">
    <cofactor evidence="1">
        <name>L-ascorbate</name>
        <dbReference type="ChEBI" id="CHEBI:38290"/>
    </cofactor>
</comment>
<evidence type="ECO:0000259" key="7">
    <source>
        <dbReference type="SMART" id="SM00702"/>
    </source>
</evidence>
<feature type="coiled-coil region" evidence="6">
    <location>
        <begin position="25"/>
        <end position="66"/>
    </location>
</feature>
<evidence type="ECO:0000313" key="8">
    <source>
        <dbReference type="EMBL" id="CAJ1392172.1"/>
    </source>
</evidence>
<dbReference type="AlphaFoldDB" id="A0AA36N7G4"/>
<dbReference type="PANTHER" id="PTHR10869:SF246">
    <property type="entry name" value="TRANSMEMBRANE PROLYL 4-HYDROXYLASE"/>
    <property type="match status" value="1"/>
</dbReference>
<reference evidence="8" key="1">
    <citation type="submission" date="2023-08" db="EMBL/GenBank/DDBJ databases">
        <authorList>
            <person name="Chen Y."/>
            <person name="Shah S."/>
            <person name="Dougan E. K."/>
            <person name="Thang M."/>
            <person name="Chan C."/>
        </authorList>
    </citation>
    <scope>NUCLEOTIDE SEQUENCE</scope>
</reference>
<keyword evidence="5" id="KW-0408">Iron</keyword>
<evidence type="ECO:0000256" key="6">
    <source>
        <dbReference type="SAM" id="Coils"/>
    </source>
</evidence>
<dbReference type="Proteomes" id="UP001178507">
    <property type="component" value="Unassembled WGS sequence"/>
</dbReference>
<dbReference type="SMART" id="SM00702">
    <property type="entry name" value="P4Hc"/>
    <property type="match status" value="1"/>
</dbReference>
<feature type="domain" description="Prolyl 4-hydroxylase alpha subunit" evidence="7">
    <location>
        <begin position="117"/>
        <end position="346"/>
    </location>
</feature>
<dbReference type="PANTHER" id="PTHR10869">
    <property type="entry name" value="PROLYL 4-HYDROXYLASE ALPHA SUBUNIT"/>
    <property type="match status" value="1"/>
</dbReference>
<accession>A0AA36N7G4</accession>
<sequence>MDDVAKARAQLAAMRQSLAGLKVHQARLAAECRSARQNEAQLKQQLADLLQEADQVKLKRKDIECLFYSDEGWGDWEEQFRRQVSAAKRDIPPPMSPPALQELRLAGTELRLCSRSPLMLWAPHFCTEEECAQLIDLGFKTCKRHNSEAQQMQRPAVGTQEELRGVATASLEVEDLPPEHRRLMAEMQRRVAELTGVPVHQHEINPFLKFDQPAGQDLQGDDLSIGLHMDVNGGFPFCVCSVIIYLNDVEQGGRTVFPCTDLRCRELGCQLARAGHTHTSHSSASGEAADLVRLAGEEGLRISPRAGAALWFFSLGDAGEVDGSSWHGGAAVGGHLGKWTLQIFKEVPLPQRTDLGAFCAALRRRAAGLATADLTSLD</sequence>
<dbReference type="InterPro" id="IPR006620">
    <property type="entry name" value="Pro_4_hyd_alph"/>
</dbReference>
<gene>
    <name evidence="8" type="ORF">EVOR1521_LOCUS17332</name>
</gene>
<dbReference type="GO" id="GO:0005506">
    <property type="term" value="F:iron ion binding"/>
    <property type="evidence" value="ECO:0007669"/>
    <property type="project" value="InterPro"/>
</dbReference>
<dbReference type="GO" id="GO:0004656">
    <property type="term" value="F:procollagen-proline 4-dioxygenase activity"/>
    <property type="evidence" value="ECO:0007669"/>
    <property type="project" value="TreeGrafter"/>
</dbReference>
<evidence type="ECO:0000313" key="9">
    <source>
        <dbReference type="Proteomes" id="UP001178507"/>
    </source>
</evidence>
<evidence type="ECO:0000256" key="3">
    <source>
        <dbReference type="ARBA" id="ARBA00022964"/>
    </source>
</evidence>
<protein>
    <recommendedName>
        <fullName evidence="7">Prolyl 4-hydroxylase alpha subunit domain-containing protein</fullName>
    </recommendedName>
</protein>
<keyword evidence="6" id="KW-0175">Coiled coil</keyword>
<comment type="caution">
    <text evidence="8">The sequence shown here is derived from an EMBL/GenBank/DDBJ whole genome shotgun (WGS) entry which is preliminary data.</text>
</comment>
<organism evidence="8 9">
    <name type="scientific">Effrenium voratum</name>
    <dbReference type="NCBI Taxonomy" id="2562239"/>
    <lineage>
        <taxon>Eukaryota</taxon>
        <taxon>Sar</taxon>
        <taxon>Alveolata</taxon>
        <taxon>Dinophyceae</taxon>
        <taxon>Suessiales</taxon>
        <taxon>Symbiodiniaceae</taxon>
        <taxon>Effrenium</taxon>
    </lineage>
</organism>
<dbReference type="EMBL" id="CAUJNA010002280">
    <property type="protein sequence ID" value="CAJ1392172.1"/>
    <property type="molecule type" value="Genomic_DNA"/>
</dbReference>
<keyword evidence="2" id="KW-0479">Metal-binding</keyword>